<keyword evidence="3" id="KW-1185">Reference proteome</keyword>
<keyword evidence="1" id="KW-1133">Transmembrane helix</keyword>
<dbReference type="OrthoDB" id="2418242at2"/>
<name>A0A4R6BLV3_9STAP</name>
<dbReference type="EMBL" id="SCWE01000001">
    <property type="protein sequence ID" value="TDM02612.1"/>
    <property type="molecule type" value="Genomic_DNA"/>
</dbReference>
<evidence type="ECO:0000313" key="3">
    <source>
        <dbReference type="Proteomes" id="UP000295328"/>
    </source>
</evidence>
<keyword evidence="1" id="KW-0812">Transmembrane</keyword>
<gene>
    <name evidence="2" type="ORF">ERX37_00560</name>
</gene>
<dbReference type="RefSeq" id="WP_133428701.1">
    <property type="nucleotide sequence ID" value="NZ_BMCC01000002.1"/>
</dbReference>
<evidence type="ECO:0000256" key="1">
    <source>
        <dbReference type="SAM" id="Phobius"/>
    </source>
</evidence>
<feature type="transmembrane region" description="Helical" evidence="1">
    <location>
        <begin position="35"/>
        <end position="58"/>
    </location>
</feature>
<evidence type="ECO:0000313" key="2">
    <source>
        <dbReference type="EMBL" id="TDM02612.1"/>
    </source>
</evidence>
<sequence>MNQSRRYFFISVILVFLSMLLSVKNPLLNQLFGSVTSIILFSGLVNAILMIISVLTLARSMKYPSYQYNKAAKVWQFVILAVILYHLYSGMRLFGIL</sequence>
<reference evidence="2 3" key="1">
    <citation type="submission" date="2019-01" db="EMBL/GenBank/DDBJ databases">
        <title>Draft genome sequences of the type strains of six Macrococcus species.</title>
        <authorList>
            <person name="Mazhar S."/>
            <person name="Altermann E."/>
            <person name="Hill C."/>
            <person name="Mcauliffe O."/>
        </authorList>
    </citation>
    <scope>NUCLEOTIDE SEQUENCE [LARGE SCALE GENOMIC DNA]</scope>
    <source>
        <strain evidence="2 3">CCM4809</strain>
    </source>
</reference>
<feature type="transmembrane region" description="Helical" evidence="1">
    <location>
        <begin position="70"/>
        <end position="88"/>
    </location>
</feature>
<dbReference type="AlphaFoldDB" id="A0A4R6BLV3"/>
<keyword evidence="1" id="KW-0472">Membrane</keyword>
<organism evidence="2 3">
    <name type="scientific">Macrococcus hajekii</name>
    <dbReference type="NCBI Taxonomy" id="198482"/>
    <lineage>
        <taxon>Bacteria</taxon>
        <taxon>Bacillati</taxon>
        <taxon>Bacillota</taxon>
        <taxon>Bacilli</taxon>
        <taxon>Bacillales</taxon>
        <taxon>Staphylococcaceae</taxon>
        <taxon>Macrococcus</taxon>
    </lineage>
</organism>
<accession>A0A4R6BLV3</accession>
<feature type="transmembrane region" description="Helical" evidence="1">
    <location>
        <begin position="7"/>
        <end position="23"/>
    </location>
</feature>
<comment type="caution">
    <text evidence="2">The sequence shown here is derived from an EMBL/GenBank/DDBJ whole genome shotgun (WGS) entry which is preliminary data.</text>
</comment>
<protein>
    <submittedName>
        <fullName evidence="2">Uncharacterized protein</fullName>
    </submittedName>
</protein>
<dbReference type="Proteomes" id="UP000295328">
    <property type="component" value="Unassembled WGS sequence"/>
</dbReference>
<proteinExistence type="predicted"/>